<feature type="compositionally biased region" description="Basic and acidic residues" evidence="1">
    <location>
        <begin position="217"/>
        <end position="227"/>
    </location>
</feature>
<feature type="transmembrane region" description="Helical" evidence="2">
    <location>
        <begin position="349"/>
        <end position="369"/>
    </location>
</feature>
<dbReference type="EMBL" id="JAACJJ010000001">
    <property type="protein sequence ID" value="KAF5330382.1"/>
    <property type="molecule type" value="Genomic_DNA"/>
</dbReference>
<sequence>MSASTPHSLNFSPAVQQTFNSTSKRNSAGSTQLPLPSGLNAPMSQRTPGGMVAVGNPGPSSPRAYPYRPSELSPTHTVHSSTHAGGIQPSAAFFRPSRPTHQPQYSRPSSPESIQDNNYQLGPISSHYDAEERRMAESIAGGNESEQEQQVIKRVKQSREPLLPGPGVPPVSRPSLSAPNAAPATRLVKHSLDRVLSISRGLSFDSMRRSSSTRPPGDNRYEPKASDEENGYSPTTYKHPAGRSLDVPRRRNSALGPPSSPSPDPSFIPTPPSLNPPLTAVPVTDPQTGKLVRKYQAHPSRNLFAFKGRMLTGGDTPWAFIATFLLILSIAGVWFGTTAVWWWHNESPAVAAVGAYLALMVISLMLATASTDPGILPRNLDPDPPYPATSPSDGGVRAPMPRDLKVRSDV</sequence>
<feature type="region of interest" description="Disordered" evidence="1">
    <location>
        <begin position="1"/>
        <end position="183"/>
    </location>
</feature>
<comment type="caution">
    <text evidence="3">The sequence shown here is derived from an EMBL/GenBank/DDBJ whole genome shotgun (WGS) entry which is preliminary data.</text>
</comment>
<keyword evidence="2" id="KW-0472">Membrane</keyword>
<feature type="region of interest" description="Disordered" evidence="1">
    <location>
        <begin position="377"/>
        <end position="410"/>
    </location>
</feature>
<gene>
    <name evidence="3" type="ORF">D9619_005297</name>
</gene>
<evidence type="ECO:0000313" key="4">
    <source>
        <dbReference type="Proteomes" id="UP000567179"/>
    </source>
</evidence>
<feature type="transmembrane region" description="Helical" evidence="2">
    <location>
        <begin position="318"/>
        <end position="343"/>
    </location>
</feature>
<accession>A0A8H5BXV9</accession>
<name>A0A8H5BXV9_9AGAR</name>
<feature type="region of interest" description="Disordered" evidence="1">
    <location>
        <begin position="206"/>
        <end position="281"/>
    </location>
</feature>
<feature type="compositionally biased region" description="Polar residues" evidence="1">
    <location>
        <begin position="99"/>
        <end position="120"/>
    </location>
</feature>
<reference evidence="3 4" key="1">
    <citation type="journal article" date="2020" name="ISME J.">
        <title>Uncovering the hidden diversity of litter-decomposition mechanisms in mushroom-forming fungi.</title>
        <authorList>
            <person name="Floudas D."/>
            <person name="Bentzer J."/>
            <person name="Ahren D."/>
            <person name="Johansson T."/>
            <person name="Persson P."/>
            <person name="Tunlid A."/>
        </authorList>
    </citation>
    <scope>NUCLEOTIDE SEQUENCE [LARGE SCALE GENOMIC DNA]</scope>
    <source>
        <strain evidence="3 4">CBS 101986</strain>
    </source>
</reference>
<feature type="compositionally biased region" description="Low complexity" evidence="1">
    <location>
        <begin position="57"/>
        <end position="70"/>
    </location>
</feature>
<evidence type="ECO:0000256" key="2">
    <source>
        <dbReference type="SAM" id="Phobius"/>
    </source>
</evidence>
<dbReference type="AlphaFoldDB" id="A0A8H5BXV9"/>
<feature type="compositionally biased region" description="Polar residues" evidence="1">
    <location>
        <begin position="72"/>
        <end position="83"/>
    </location>
</feature>
<keyword evidence="4" id="KW-1185">Reference proteome</keyword>
<organism evidence="3 4">
    <name type="scientific">Psilocybe cf. subviscida</name>
    <dbReference type="NCBI Taxonomy" id="2480587"/>
    <lineage>
        <taxon>Eukaryota</taxon>
        <taxon>Fungi</taxon>
        <taxon>Dikarya</taxon>
        <taxon>Basidiomycota</taxon>
        <taxon>Agaricomycotina</taxon>
        <taxon>Agaricomycetes</taxon>
        <taxon>Agaricomycetidae</taxon>
        <taxon>Agaricales</taxon>
        <taxon>Agaricineae</taxon>
        <taxon>Strophariaceae</taxon>
        <taxon>Psilocybe</taxon>
    </lineage>
</organism>
<feature type="compositionally biased region" description="Basic and acidic residues" evidence="1">
    <location>
        <begin position="400"/>
        <end position="410"/>
    </location>
</feature>
<feature type="compositionally biased region" description="Polar residues" evidence="1">
    <location>
        <begin position="1"/>
        <end position="34"/>
    </location>
</feature>
<proteinExistence type="predicted"/>
<dbReference type="Proteomes" id="UP000567179">
    <property type="component" value="Unassembled WGS sequence"/>
</dbReference>
<feature type="compositionally biased region" description="Pro residues" evidence="1">
    <location>
        <begin position="163"/>
        <end position="172"/>
    </location>
</feature>
<dbReference type="OrthoDB" id="9909019at2759"/>
<protein>
    <submittedName>
        <fullName evidence="3">Uncharacterized protein</fullName>
    </submittedName>
</protein>
<evidence type="ECO:0000256" key="1">
    <source>
        <dbReference type="SAM" id="MobiDB-lite"/>
    </source>
</evidence>
<evidence type="ECO:0000313" key="3">
    <source>
        <dbReference type="EMBL" id="KAF5330382.1"/>
    </source>
</evidence>
<feature type="compositionally biased region" description="Pro residues" evidence="1">
    <location>
        <begin position="258"/>
        <end position="275"/>
    </location>
</feature>
<keyword evidence="2" id="KW-1133">Transmembrane helix</keyword>
<keyword evidence="2" id="KW-0812">Transmembrane</keyword>